<proteinExistence type="predicted"/>
<dbReference type="Proteomes" id="UP000199215">
    <property type="component" value="Unassembled WGS sequence"/>
</dbReference>
<dbReference type="STRING" id="1267564.SAMN05192561_11265"/>
<reference evidence="1 2" key="1">
    <citation type="submission" date="2016-10" db="EMBL/GenBank/DDBJ databases">
        <authorList>
            <person name="de Groot N.N."/>
        </authorList>
    </citation>
    <scope>NUCLEOTIDE SEQUENCE [LARGE SCALE GENOMIC DNA]</scope>
    <source>
        <strain evidence="1 2">IBRC-M10418</strain>
    </source>
</reference>
<dbReference type="AlphaFoldDB" id="A0A1H6JPP2"/>
<organism evidence="1 2">
    <name type="scientific">Halopenitus malekzadehii</name>
    <dbReference type="NCBI Taxonomy" id="1267564"/>
    <lineage>
        <taxon>Archaea</taxon>
        <taxon>Methanobacteriati</taxon>
        <taxon>Methanobacteriota</taxon>
        <taxon>Stenosarchaea group</taxon>
        <taxon>Halobacteria</taxon>
        <taxon>Halobacteriales</taxon>
        <taxon>Haloferacaceae</taxon>
        <taxon>Halopenitus</taxon>
    </lineage>
</organism>
<evidence type="ECO:0000313" key="2">
    <source>
        <dbReference type="Proteomes" id="UP000199215"/>
    </source>
</evidence>
<keyword evidence="2" id="KW-1185">Reference proteome</keyword>
<dbReference type="EMBL" id="FNWU01000012">
    <property type="protein sequence ID" value="SEH61033.1"/>
    <property type="molecule type" value="Genomic_DNA"/>
</dbReference>
<protein>
    <submittedName>
        <fullName evidence="1">Uncharacterized protein</fullName>
    </submittedName>
</protein>
<accession>A0A1H6JPP2</accession>
<evidence type="ECO:0000313" key="1">
    <source>
        <dbReference type="EMBL" id="SEH61033.1"/>
    </source>
</evidence>
<gene>
    <name evidence="1" type="ORF">SAMN05192561_11265</name>
</gene>
<name>A0A1H6JPP2_9EURY</name>
<dbReference type="RefSeq" id="WP_092817631.1">
    <property type="nucleotide sequence ID" value="NZ_FNWU01000012.1"/>
</dbReference>
<sequence length="243" mass="25471">MNWAMYVATRDIDELWTLFDTVAGKADSPHAIGGDDHDASTLAELNAKVSDATLASESVVATGVETHRTGEVHNEAQPPQTHGNAKHAETFAVDGDAQPPEAHDHTEADETTVPVGGIDMVSVVVDDPDRLPAAELQDGESIEMPIPVDDGETLEVYRWGAYDASDHTAPTGLDVELVDGGDVVQVASNTTNSQDTANPVASYQNSSGAVQVFKLRAKNDSGSPIGDGTGEPGVGSHFGFRVV</sequence>